<feature type="transmembrane region" description="Helical" evidence="1">
    <location>
        <begin position="96"/>
        <end position="116"/>
    </location>
</feature>
<dbReference type="Proteomes" id="UP000606974">
    <property type="component" value="Unassembled WGS sequence"/>
</dbReference>
<organism evidence="2 3">
    <name type="scientific">Endocarpon pusillum</name>
    <dbReference type="NCBI Taxonomy" id="364733"/>
    <lineage>
        <taxon>Eukaryota</taxon>
        <taxon>Fungi</taxon>
        <taxon>Dikarya</taxon>
        <taxon>Ascomycota</taxon>
        <taxon>Pezizomycotina</taxon>
        <taxon>Eurotiomycetes</taxon>
        <taxon>Chaetothyriomycetidae</taxon>
        <taxon>Verrucariales</taxon>
        <taxon>Verrucariaceae</taxon>
        <taxon>Endocarpon</taxon>
    </lineage>
</organism>
<proteinExistence type="predicted"/>
<dbReference type="OrthoDB" id="4540842at2759"/>
<gene>
    <name evidence="2" type="ORF">GJ744_010949</name>
</gene>
<evidence type="ECO:0000313" key="2">
    <source>
        <dbReference type="EMBL" id="KAF7507136.1"/>
    </source>
</evidence>
<keyword evidence="1" id="KW-1133">Transmembrane helix</keyword>
<evidence type="ECO:0000313" key="3">
    <source>
        <dbReference type="Proteomes" id="UP000606974"/>
    </source>
</evidence>
<name>A0A8H7AHC9_9EURO</name>
<dbReference type="AlphaFoldDB" id="A0A8H7AHC9"/>
<accession>A0A8H7AHC9</accession>
<evidence type="ECO:0000256" key="1">
    <source>
        <dbReference type="SAM" id="Phobius"/>
    </source>
</evidence>
<protein>
    <submittedName>
        <fullName evidence="2">Uncharacterized protein</fullName>
    </submittedName>
</protein>
<keyword evidence="3" id="KW-1185">Reference proteome</keyword>
<reference evidence="2" key="1">
    <citation type="submission" date="2020-02" db="EMBL/GenBank/DDBJ databases">
        <authorList>
            <person name="Palmer J.M."/>
        </authorList>
    </citation>
    <scope>NUCLEOTIDE SEQUENCE</scope>
    <source>
        <strain evidence="2">EPUS1.4</strain>
        <tissue evidence="2">Thallus</tissue>
    </source>
</reference>
<dbReference type="EMBL" id="JAACFV010000074">
    <property type="protein sequence ID" value="KAF7507136.1"/>
    <property type="molecule type" value="Genomic_DNA"/>
</dbReference>
<keyword evidence="1" id="KW-0812">Transmembrane</keyword>
<sequence length="117" mass="13331">MRPDHNQRLVSYPYYTKFARPGDSTCFQHIDMNIPEFLETGRGGNIVQGSVSLDDETAETECTVIVPGMHRRLREWWSEVVQRSKYDQVKGTSGRANVHMVMGFSVGIITTFVCIFV</sequence>
<comment type="caution">
    <text evidence="2">The sequence shown here is derived from an EMBL/GenBank/DDBJ whole genome shotgun (WGS) entry which is preliminary data.</text>
</comment>
<keyword evidence="1" id="KW-0472">Membrane</keyword>